<comment type="similarity">
    <text evidence="6">Belongs to the RuvA family.</text>
</comment>
<keyword evidence="1 6" id="KW-0963">Cytoplasm</keyword>
<dbReference type="NCBIfam" id="TIGR00084">
    <property type="entry name" value="ruvA"/>
    <property type="match status" value="1"/>
</dbReference>
<keyword evidence="5 6" id="KW-0234">DNA repair</keyword>
<comment type="caution">
    <text evidence="6">Lacks conserved residue(s) required for the propagation of feature annotation.</text>
</comment>
<evidence type="ECO:0000256" key="6">
    <source>
        <dbReference type="HAMAP-Rule" id="MF_00031"/>
    </source>
</evidence>
<dbReference type="Pfam" id="PF01330">
    <property type="entry name" value="RuvA_N"/>
    <property type="match status" value="1"/>
</dbReference>
<dbReference type="Gene3D" id="2.40.50.140">
    <property type="entry name" value="Nucleic acid-binding proteins"/>
    <property type="match status" value="1"/>
</dbReference>
<dbReference type="InterPro" id="IPR012340">
    <property type="entry name" value="NA-bd_OB-fold"/>
</dbReference>
<name>A0ABR8R225_9CAUL</name>
<evidence type="ECO:0000256" key="1">
    <source>
        <dbReference type="ARBA" id="ARBA00022490"/>
    </source>
</evidence>
<feature type="domain" description="DNA helicase Holliday junction RuvA type" evidence="7">
    <location>
        <begin position="1"/>
        <end position="62"/>
    </location>
</feature>
<dbReference type="SUPFAM" id="SSF47781">
    <property type="entry name" value="RuvA domain 2-like"/>
    <property type="match status" value="1"/>
</dbReference>
<evidence type="ECO:0000313" key="9">
    <source>
        <dbReference type="EMBL" id="MBD7941759.1"/>
    </source>
</evidence>
<evidence type="ECO:0000256" key="2">
    <source>
        <dbReference type="ARBA" id="ARBA00022763"/>
    </source>
</evidence>
<dbReference type="Proteomes" id="UP000638918">
    <property type="component" value="Unassembled WGS sequence"/>
</dbReference>
<dbReference type="EMBL" id="JACSQU010000002">
    <property type="protein sequence ID" value="MBD7941759.1"/>
    <property type="molecule type" value="Genomic_DNA"/>
</dbReference>
<feature type="domain" description="Holliday junction DNA helicase RuvA C-terminal" evidence="8">
    <location>
        <begin position="160"/>
        <end position="206"/>
    </location>
</feature>
<dbReference type="SUPFAM" id="SSF46929">
    <property type="entry name" value="DNA helicase RuvA subunit, C-terminal domain"/>
    <property type="match status" value="1"/>
</dbReference>
<dbReference type="HAMAP" id="MF_00031">
    <property type="entry name" value="DNA_HJ_migration_RuvA"/>
    <property type="match status" value="1"/>
</dbReference>
<comment type="subcellular location">
    <subcellularLocation>
        <location evidence="6">Cytoplasm</location>
    </subcellularLocation>
</comment>
<evidence type="ECO:0000256" key="4">
    <source>
        <dbReference type="ARBA" id="ARBA00023172"/>
    </source>
</evidence>
<evidence type="ECO:0000313" key="10">
    <source>
        <dbReference type="Proteomes" id="UP000638918"/>
    </source>
</evidence>
<comment type="function">
    <text evidence="6">The RuvA-RuvB-RuvC complex processes Holliday junction (HJ) DNA during genetic recombination and DNA repair, while the RuvA-RuvB complex plays an important role in the rescue of blocked DNA replication forks via replication fork reversal (RFR). RuvA specifically binds to HJ cruciform DNA, conferring on it an open structure. The RuvB hexamer acts as an ATP-dependent pump, pulling dsDNA into and through the RuvAB complex. HJ branch migration allows RuvC to scan DNA until it finds its consensus sequence, where it cleaves and resolves the cruciform DNA.</text>
</comment>
<dbReference type="SUPFAM" id="SSF50249">
    <property type="entry name" value="Nucleic acid-binding proteins"/>
    <property type="match status" value="1"/>
</dbReference>
<dbReference type="Pfam" id="PF14520">
    <property type="entry name" value="HHH_5"/>
    <property type="match status" value="1"/>
</dbReference>
<evidence type="ECO:0000259" key="8">
    <source>
        <dbReference type="Pfam" id="PF07499"/>
    </source>
</evidence>
<evidence type="ECO:0000256" key="3">
    <source>
        <dbReference type="ARBA" id="ARBA00023125"/>
    </source>
</evidence>
<dbReference type="Gene3D" id="1.10.150.20">
    <property type="entry name" value="5' to 3' exonuclease, C-terminal subdomain"/>
    <property type="match status" value="1"/>
</dbReference>
<keyword evidence="2 6" id="KW-0227">DNA damage</keyword>
<protein>
    <recommendedName>
        <fullName evidence="6">Holliday junction branch migration complex subunit RuvA</fullName>
    </recommendedName>
</protein>
<comment type="domain">
    <text evidence="6">Has three domains with a flexible linker between the domains II and III and assumes an 'L' shape. Domain III is highly mobile and contacts RuvB.</text>
</comment>
<dbReference type="InterPro" id="IPR000085">
    <property type="entry name" value="RuvA"/>
</dbReference>
<gene>
    <name evidence="6 9" type="primary">ruvA</name>
    <name evidence="9" type="ORF">H9656_10215</name>
</gene>
<keyword evidence="10" id="KW-1185">Reference proteome</keyword>
<proteinExistence type="inferred from homology"/>
<dbReference type="InterPro" id="IPR013849">
    <property type="entry name" value="DNA_helicase_Holl-junc_RuvA_I"/>
</dbReference>
<dbReference type="Pfam" id="PF07499">
    <property type="entry name" value="RuvA_C"/>
    <property type="match status" value="1"/>
</dbReference>
<keyword evidence="4 6" id="KW-0233">DNA recombination</keyword>
<dbReference type="Gene3D" id="1.10.8.10">
    <property type="entry name" value="DNA helicase RuvA subunit, C-terminal domain"/>
    <property type="match status" value="1"/>
</dbReference>
<sequence length="208" mass="21390">MIGRLRGVLAEVGEAECLIDCGGVGYVASCGARTLGRLPAPGDETTLFIHSQWSQDQGPRLYAFLTRDERKVFTLLQTIQGVGPKAALGVLDVLPPAELAAAVAREDKAAVGRANGVGPKLALRIVTELKGKSLTDGVFAPTAPGVHAEAAAIAPPPPSVTGEAVAALLGLGIAEVNAGRAVDHALIKLGEEAELPLVIRTALQELGR</sequence>
<comment type="subunit">
    <text evidence="6">Homotetramer. Forms an RuvA(8)-RuvB(12)-Holliday junction (HJ) complex. HJ DNA is sandwiched between 2 RuvA tetramers; dsDNA enters through RuvA and exits via RuvB. An RuvB hexamer assembles on each DNA strand where it exits the tetramer. Each RuvB hexamer is contacted by two RuvA subunits (via domain III) on 2 adjacent RuvB subunits; this complex drives branch migration. In the full resolvosome a probable DNA-RuvA(4)-RuvB(12)-RuvC(2) complex forms which resolves the HJ.</text>
</comment>
<feature type="region of interest" description="Domain III" evidence="6">
    <location>
        <begin position="161"/>
        <end position="208"/>
    </location>
</feature>
<evidence type="ECO:0000259" key="7">
    <source>
        <dbReference type="Pfam" id="PF01330"/>
    </source>
</evidence>
<dbReference type="InterPro" id="IPR011114">
    <property type="entry name" value="RuvA_C"/>
</dbReference>
<evidence type="ECO:0000256" key="5">
    <source>
        <dbReference type="ARBA" id="ARBA00023204"/>
    </source>
</evidence>
<keyword evidence="3 6" id="KW-0238">DNA-binding</keyword>
<dbReference type="InterPro" id="IPR010994">
    <property type="entry name" value="RuvA_2-like"/>
</dbReference>
<comment type="caution">
    <text evidence="9">The sequence shown here is derived from an EMBL/GenBank/DDBJ whole genome shotgun (WGS) entry which is preliminary data.</text>
</comment>
<dbReference type="RefSeq" id="WP_191744151.1">
    <property type="nucleotide sequence ID" value="NZ_JACSQU010000002.1"/>
</dbReference>
<accession>A0ABR8R225</accession>
<organism evidence="9 10">
    <name type="scientific">Brevundimonas guildfordensis</name>
    <dbReference type="NCBI Taxonomy" id="2762241"/>
    <lineage>
        <taxon>Bacteria</taxon>
        <taxon>Pseudomonadati</taxon>
        <taxon>Pseudomonadota</taxon>
        <taxon>Alphaproteobacteria</taxon>
        <taxon>Caulobacterales</taxon>
        <taxon>Caulobacteraceae</taxon>
        <taxon>Brevundimonas</taxon>
    </lineage>
</organism>
<dbReference type="InterPro" id="IPR036267">
    <property type="entry name" value="RuvA_C_sf"/>
</dbReference>
<reference evidence="9 10" key="1">
    <citation type="submission" date="2020-08" db="EMBL/GenBank/DDBJ databases">
        <title>A Genomic Blueprint of the Chicken Gut Microbiome.</title>
        <authorList>
            <person name="Gilroy R."/>
            <person name="Ravi A."/>
            <person name="Getino M."/>
            <person name="Pursley I."/>
            <person name="Horton D.L."/>
            <person name="Alikhan N.-F."/>
            <person name="Baker D."/>
            <person name="Gharbi K."/>
            <person name="Hall N."/>
            <person name="Watson M."/>
            <person name="Adriaenssens E.M."/>
            <person name="Foster-Nyarko E."/>
            <person name="Jarju S."/>
            <person name="Secka A."/>
            <person name="Antonio M."/>
            <person name="Oren A."/>
            <person name="Chaudhuri R."/>
            <person name="La Ragione R.M."/>
            <person name="Hildebrand F."/>
            <person name="Pallen M.J."/>
        </authorList>
    </citation>
    <scope>NUCLEOTIDE SEQUENCE [LARGE SCALE GENOMIC DNA]</scope>
    <source>
        <strain evidence="9 10">Sa3CVA3</strain>
    </source>
</reference>